<dbReference type="InterPro" id="IPR041664">
    <property type="entry name" value="AAA_16"/>
</dbReference>
<dbReference type="InterPro" id="IPR019734">
    <property type="entry name" value="TPR_rpt"/>
</dbReference>
<keyword evidence="1" id="KW-0547">Nucleotide-binding</keyword>
<protein>
    <submittedName>
        <fullName evidence="6">Tetratricopeptide repeat protein</fullName>
    </submittedName>
</protein>
<dbReference type="AlphaFoldDB" id="A0A6L6Q648"/>
<evidence type="ECO:0000256" key="4">
    <source>
        <dbReference type="SAM" id="MobiDB-lite"/>
    </source>
</evidence>
<dbReference type="GO" id="GO:0004016">
    <property type="term" value="F:adenylate cyclase activity"/>
    <property type="evidence" value="ECO:0007669"/>
    <property type="project" value="TreeGrafter"/>
</dbReference>
<dbReference type="InterPro" id="IPR011990">
    <property type="entry name" value="TPR-like_helical_dom_sf"/>
</dbReference>
<dbReference type="SMART" id="SM00028">
    <property type="entry name" value="TPR"/>
    <property type="match status" value="3"/>
</dbReference>
<dbReference type="InterPro" id="IPR010982">
    <property type="entry name" value="Lambda_DNA-bd_dom_sf"/>
</dbReference>
<reference evidence="6 7" key="1">
    <citation type="submission" date="2019-11" db="EMBL/GenBank/DDBJ databases">
        <title>Type strains purchased from KCTC, JCM and DSMZ.</title>
        <authorList>
            <person name="Lu H."/>
        </authorList>
    </citation>
    <scope>NUCLEOTIDE SEQUENCE [LARGE SCALE GENOMIC DNA]</scope>
    <source>
        <strain evidence="6 7">KCTC 42409</strain>
    </source>
</reference>
<dbReference type="SUPFAM" id="SSF52540">
    <property type="entry name" value="P-loop containing nucleoside triphosphate hydrolases"/>
    <property type="match status" value="1"/>
</dbReference>
<dbReference type="GO" id="GO:0005524">
    <property type="term" value="F:ATP binding"/>
    <property type="evidence" value="ECO:0007669"/>
    <property type="project" value="UniProtKB-KW"/>
</dbReference>
<dbReference type="PROSITE" id="PS50943">
    <property type="entry name" value="HTH_CROC1"/>
    <property type="match status" value="1"/>
</dbReference>
<feature type="region of interest" description="Disordered" evidence="4">
    <location>
        <begin position="95"/>
        <end position="136"/>
    </location>
</feature>
<dbReference type="EMBL" id="WNLA01000020">
    <property type="protein sequence ID" value="MTW05045.1"/>
    <property type="molecule type" value="Genomic_DNA"/>
</dbReference>
<keyword evidence="2" id="KW-0067">ATP-binding</keyword>
<dbReference type="InterPro" id="IPR027417">
    <property type="entry name" value="P-loop_NTPase"/>
</dbReference>
<proteinExistence type="predicted"/>
<organism evidence="6 7">
    <name type="scientific">Pseudoduganella ginsengisoli</name>
    <dbReference type="NCBI Taxonomy" id="1462440"/>
    <lineage>
        <taxon>Bacteria</taxon>
        <taxon>Pseudomonadati</taxon>
        <taxon>Pseudomonadota</taxon>
        <taxon>Betaproteobacteria</taxon>
        <taxon>Burkholderiales</taxon>
        <taxon>Oxalobacteraceae</taxon>
        <taxon>Telluria group</taxon>
        <taxon>Pseudoduganella</taxon>
    </lineage>
</organism>
<gene>
    <name evidence="6" type="ORF">GM668_23490</name>
</gene>
<feature type="compositionally biased region" description="Pro residues" evidence="4">
    <location>
        <begin position="108"/>
        <end position="126"/>
    </location>
</feature>
<dbReference type="PANTHER" id="PTHR16305:SF28">
    <property type="entry name" value="GUANYLATE CYCLASE DOMAIN-CONTAINING PROTEIN"/>
    <property type="match status" value="1"/>
</dbReference>
<dbReference type="Gene3D" id="1.10.260.40">
    <property type="entry name" value="lambda repressor-like DNA-binding domains"/>
    <property type="match status" value="1"/>
</dbReference>
<dbReference type="GO" id="GO:0005737">
    <property type="term" value="C:cytoplasm"/>
    <property type="evidence" value="ECO:0007669"/>
    <property type="project" value="TreeGrafter"/>
</dbReference>
<dbReference type="Proteomes" id="UP000484015">
    <property type="component" value="Unassembled WGS sequence"/>
</dbReference>
<keyword evidence="3" id="KW-0802">TPR repeat</keyword>
<comment type="caution">
    <text evidence="6">The sequence shown here is derived from an EMBL/GenBank/DDBJ whole genome shotgun (WGS) entry which is preliminary data.</text>
</comment>
<dbReference type="SUPFAM" id="SSF47413">
    <property type="entry name" value="lambda repressor-like DNA-binding domains"/>
    <property type="match status" value="1"/>
</dbReference>
<dbReference type="Pfam" id="PF13424">
    <property type="entry name" value="TPR_12"/>
    <property type="match status" value="1"/>
</dbReference>
<dbReference type="GO" id="GO:0003677">
    <property type="term" value="F:DNA binding"/>
    <property type="evidence" value="ECO:0007669"/>
    <property type="project" value="InterPro"/>
</dbReference>
<keyword evidence="7" id="KW-1185">Reference proteome</keyword>
<accession>A0A6L6Q648</accession>
<dbReference type="PROSITE" id="PS50005">
    <property type="entry name" value="TPR"/>
    <property type="match status" value="1"/>
</dbReference>
<feature type="domain" description="HTH cro/C1-type" evidence="5">
    <location>
        <begin position="28"/>
        <end position="86"/>
    </location>
</feature>
<sequence>MSLDASLINNLETPPPQDGRVLLDATLLKRLRKARGLSQEALADLCFQNQLCVSIASIKRAETGKIVLYRTARHLAQVFDVELDQLMSAALPDAPPQRVAQAGTAPAPATPAAPAPPAWPYNPPDPAAAAPSHPTQHTIAIPPGVPALYDVQYDDVVRYVVMLHAELSAAPGSDSLAARDIAAIVQQFGGKLMGVEQRTVSAAFGLPQAYRSDAERCMRCAIELNRHLLTHGGRAMAMRLARWEYGAATGTAPDLRQPPRPDASVLPFRLPLYVERKLLPLLDHRFLFTDEGGLPPWRDSGYLLFSKPAASDASQLPPLIGRYAEMRQFKAVAEGVLESQTGHIMYVRGVAGVGKSRLTQEFTDIARAAGMRCHAAEVLDTGAVHADHAGADHGWRAPLEQLARSLLGLGLHPAPGDSPAIADLVARLYLPPETTLFYHVLANVRLDVEQHALYAAMNQEVRDQGWARALQMLVLRLAMTEPQLIALEDVHWGDPYLFEALGPLLALSHEAPVLWVITSRVENDPLESALRQQMADLGLTVFDLAPMPAREAMALADQFTDVDPGYRARCVERAQGNPLFLTQLLASPGQQLPDSLKLLIQARLDGMPAPHRQALRMASVLGSRFELELLRAALGDSAYEPQSVGRDSLLRKMGGHAYGFVHDLVMHCIYDTIDPQQLRQLHAVAALAWRGRDAAQCAHHMYRANDPGALDMMLQAIRERLEWHQFEAALDLAASVNAYDSTSFSSFALALLRAHASSGMGHMSNARQYYQHAIMLSGRPQDKIDAVIGLAGVLNILEELEEEERLLDETVPLALSIGAEAALGKLLYLKGNIYFPRGNYTECRRYHEDAARYAEAADMSETQARALSGVGDSYYAQGRMRKAFDLFSQCLAMCQRHRYVHIEASNRAALGSTRIYLGDTEGAVTDALASATLAHKVGNRRAETFSRMTAGWALVADGALDEATEQVELGLELARSLGSSRFETFLMESQARVTWLRGDHALAERQINATVQQMERLQLQNFIGPWVLGTQALFTRDDSTRRRALLQGAAYLTRDCLAHNAYRFYLSAAEVSLLDGDVVAAGFYADQLLATAAQEHCAWAEHHVALLRAYAQWLREPDEALRRALSELDDRSVQYGYAEAAPRLRQALQGVVQGRLRKVP</sequence>
<dbReference type="SUPFAM" id="SSF48452">
    <property type="entry name" value="TPR-like"/>
    <property type="match status" value="1"/>
</dbReference>
<name>A0A6L6Q648_9BURK</name>
<dbReference type="InterPro" id="IPR001387">
    <property type="entry name" value="Cro/C1-type_HTH"/>
</dbReference>
<dbReference type="OrthoDB" id="51325at2"/>
<dbReference type="PANTHER" id="PTHR16305">
    <property type="entry name" value="TESTICULAR SOLUBLE ADENYLYL CYCLASE"/>
    <property type="match status" value="1"/>
</dbReference>
<evidence type="ECO:0000259" key="5">
    <source>
        <dbReference type="PROSITE" id="PS50943"/>
    </source>
</evidence>
<evidence type="ECO:0000256" key="3">
    <source>
        <dbReference type="PROSITE-ProRule" id="PRU00339"/>
    </source>
</evidence>
<dbReference type="Pfam" id="PF13191">
    <property type="entry name" value="AAA_16"/>
    <property type="match status" value="1"/>
</dbReference>
<feature type="repeat" description="TPR" evidence="3">
    <location>
        <begin position="864"/>
        <end position="897"/>
    </location>
</feature>
<evidence type="ECO:0000256" key="1">
    <source>
        <dbReference type="ARBA" id="ARBA00022741"/>
    </source>
</evidence>
<dbReference type="RefSeq" id="WP_155441400.1">
    <property type="nucleotide sequence ID" value="NZ_WNLA01000020.1"/>
</dbReference>
<dbReference type="CDD" id="cd00093">
    <property type="entry name" value="HTH_XRE"/>
    <property type="match status" value="1"/>
</dbReference>
<evidence type="ECO:0000256" key="2">
    <source>
        <dbReference type="ARBA" id="ARBA00022840"/>
    </source>
</evidence>
<dbReference type="SMART" id="SM00530">
    <property type="entry name" value="HTH_XRE"/>
    <property type="match status" value="1"/>
</dbReference>
<evidence type="ECO:0000313" key="7">
    <source>
        <dbReference type="Proteomes" id="UP000484015"/>
    </source>
</evidence>
<dbReference type="Gene3D" id="1.25.40.10">
    <property type="entry name" value="Tetratricopeptide repeat domain"/>
    <property type="match status" value="1"/>
</dbReference>
<evidence type="ECO:0000313" key="6">
    <source>
        <dbReference type="EMBL" id="MTW05045.1"/>
    </source>
</evidence>